<dbReference type="EMBL" id="JBBNAF010000004">
    <property type="protein sequence ID" value="KAK9151835.1"/>
    <property type="molecule type" value="Genomic_DNA"/>
</dbReference>
<comment type="caution">
    <text evidence="2">The sequence shown here is derived from an EMBL/GenBank/DDBJ whole genome shotgun (WGS) entry which is preliminary data.</text>
</comment>
<protein>
    <submittedName>
        <fullName evidence="2">Uncharacterized protein</fullName>
    </submittedName>
</protein>
<name>A0AAP0KGZ0_9MAGN</name>
<feature type="region of interest" description="Disordered" evidence="1">
    <location>
        <begin position="127"/>
        <end position="154"/>
    </location>
</feature>
<gene>
    <name evidence="2" type="ORF">Syun_010144</name>
</gene>
<organism evidence="2 3">
    <name type="scientific">Stephania yunnanensis</name>
    <dbReference type="NCBI Taxonomy" id="152371"/>
    <lineage>
        <taxon>Eukaryota</taxon>
        <taxon>Viridiplantae</taxon>
        <taxon>Streptophyta</taxon>
        <taxon>Embryophyta</taxon>
        <taxon>Tracheophyta</taxon>
        <taxon>Spermatophyta</taxon>
        <taxon>Magnoliopsida</taxon>
        <taxon>Ranunculales</taxon>
        <taxon>Menispermaceae</taxon>
        <taxon>Menispermoideae</taxon>
        <taxon>Cissampelideae</taxon>
        <taxon>Stephania</taxon>
    </lineage>
</organism>
<accession>A0AAP0KGZ0</accession>
<dbReference type="AlphaFoldDB" id="A0AAP0KGZ0"/>
<sequence length="154" mass="17455">MGARYVDARWRKKKRATLANFGSLCDHESQGRSTKAVQEEGMVLCVTSSVLGDVACYDWLKYIVGYSAYRAMRTSRQTVRHPITAKGREGEVDMEEDSGVGGDGEGDCYQRFIWWRGWTEEAHTVERADGRDSSKSMRRTKRMRRTDGGEVCGI</sequence>
<evidence type="ECO:0000313" key="3">
    <source>
        <dbReference type="Proteomes" id="UP001420932"/>
    </source>
</evidence>
<reference evidence="2 3" key="1">
    <citation type="submission" date="2024-01" db="EMBL/GenBank/DDBJ databases">
        <title>Genome assemblies of Stephania.</title>
        <authorList>
            <person name="Yang L."/>
        </authorList>
    </citation>
    <scope>NUCLEOTIDE SEQUENCE [LARGE SCALE GENOMIC DNA]</scope>
    <source>
        <strain evidence="2">YNDBR</strain>
        <tissue evidence="2">Leaf</tissue>
    </source>
</reference>
<dbReference type="Proteomes" id="UP001420932">
    <property type="component" value="Unassembled WGS sequence"/>
</dbReference>
<keyword evidence="3" id="KW-1185">Reference proteome</keyword>
<evidence type="ECO:0000256" key="1">
    <source>
        <dbReference type="SAM" id="MobiDB-lite"/>
    </source>
</evidence>
<proteinExistence type="predicted"/>
<evidence type="ECO:0000313" key="2">
    <source>
        <dbReference type="EMBL" id="KAK9151835.1"/>
    </source>
</evidence>